<feature type="domain" description="C2H2-type" evidence="15">
    <location>
        <begin position="119"/>
        <end position="146"/>
    </location>
</feature>
<feature type="domain" description="C2H2-type" evidence="15">
    <location>
        <begin position="444"/>
        <end position="471"/>
    </location>
</feature>
<dbReference type="SMART" id="SM00355">
    <property type="entry name" value="ZnF_C2H2"/>
    <property type="match status" value="19"/>
</dbReference>
<keyword evidence="4" id="KW-0597">Phosphoprotein</keyword>
<sequence length="1045" mass="115341">MADPEQAEAEETYVEHQYMCSECQELFDTLEDVLIHQQIHTGQEVESEAVEGISIAQMGQNQQFQCLECGSLLVNSEELLQHQEMHMQEAGLEVAQQVCEVLETEHANAEGHLTGPVQYQCLDCLALFDSPETWLEHRRSHSRSTTHSSTEATEYVLQPDGSVTPLNNVQNYVLSEQQAGEILAQVLAQQQQQKNYQSVSKPTTPSRSFLLPPVTPAPGSATMHLQILTAQALADSSTSRGQRRSKLPPLLPAVSRSSSAKLLENGVQRLEMRLARGDDQQDQPTEVVVIHPYECSECSLLFQTPEDFLLHQGEHFLGQDKESGESGVMGGVEDVRGREETFDKMEEMRSRKKGGGWTKSLQCELCSRIFTSVNRLAAHKRVHEQGTHECPECGKVFKKATSLQTHMRTHSGVARYLCVDCGTGFTTEMTLIMHRKSHVADPLHKCQFCNKTFTNMTKYLYHRRTHRNHEPSDTPSSVVPCPSRASPTTLAILQRIREKNSEGEDAKVDLLAPLTEEEIEKMENSGKSSPSNDPVEAGIEEEQRSNTEASKATEGNVEAERSAVSDCRVAGVPSSLATSAEASSSSDKGAFSCRLCPKTFPSQLQLTHHRRKAHATERSFVCGICGQAFKKQINVRNHIRTHTGEKPFQCSDCGKTFSLLANLMRHTLIHSGVRPYRCDVCHRSFSVASNLRQHSLLHSNAAALTCPDCPATFRTSVKLAAHRFTKHPGAPAPFPCPHCDAGFLSRKQRDTHCLEQHLALVQAGAQSPPQPSTSAAAGIKLDVSSSLVKGGLDCNICGKKLNSSANLRLHRLSHFTPGLGRPRCIPGKRPKAHQCPICGKLFVSSSGVALHQRVHTGERPFPCQVCGKRFRQNTHLREHLRTHSGERPFRCEVCGKAFIQSMHLAEHRRTHTGERPHVCPLCGKAFKTFSNLRNHKMTHERQQRLDEEAAAQAAMETSSTVAVVDVSALDLAGNQPQLIQIQTSDLQPVQGTPTIMCDEFGETIAIIETTEGGALPLEQALEIYHTALENGLAVETGAVEGLQLL</sequence>
<dbReference type="PROSITE" id="PS00028">
    <property type="entry name" value="ZINC_FINGER_C2H2_1"/>
    <property type="match status" value="18"/>
</dbReference>
<keyword evidence="7 13" id="KW-0863">Zinc-finger</keyword>
<comment type="subcellular location">
    <subcellularLocation>
        <location evidence="1">Nucleus</location>
    </subcellularLocation>
</comment>
<feature type="domain" description="C2H2-type" evidence="15">
    <location>
        <begin position="18"/>
        <end position="45"/>
    </location>
</feature>
<dbReference type="PaxDb" id="30732-ENSOMEP00000014124"/>
<evidence type="ECO:0000256" key="5">
    <source>
        <dbReference type="ARBA" id="ARBA00022723"/>
    </source>
</evidence>
<dbReference type="FunFam" id="3.30.160.60:FF:000202">
    <property type="entry name" value="Zinc finger protein 574"/>
    <property type="match status" value="1"/>
</dbReference>
<keyword evidence="8" id="KW-0862">Zinc</keyword>
<dbReference type="GO" id="GO:0000978">
    <property type="term" value="F:RNA polymerase II cis-regulatory region sequence-specific DNA binding"/>
    <property type="evidence" value="ECO:0007669"/>
    <property type="project" value="TreeGrafter"/>
</dbReference>
<organism evidence="16 17">
    <name type="scientific">Oryzias melastigma</name>
    <name type="common">Marine medaka</name>
    <dbReference type="NCBI Taxonomy" id="30732"/>
    <lineage>
        <taxon>Eukaryota</taxon>
        <taxon>Metazoa</taxon>
        <taxon>Chordata</taxon>
        <taxon>Craniata</taxon>
        <taxon>Vertebrata</taxon>
        <taxon>Euteleostomi</taxon>
        <taxon>Actinopterygii</taxon>
        <taxon>Neopterygii</taxon>
        <taxon>Teleostei</taxon>
        <taxon>Neoteleostei</taxon>
        <taxon>Acanthomorphata</taxon>
        <taxon>Ovalentaria</taxon>
        <taxon>Atherinomorphae</taxon>
        <taxon>Beloniformes</taxon>
        <taxon>Adrianichthyidae</taxon>
        <taxon>Oryziinae</taxon>
        <taxon>Oryzias</taxon>
    </lineage>
</organism>
<dbReference type="GO" id="GO:0008270">
    <property type="term" value="F:zinc ion binding"/>
    <property type="evidence" value="ECO:0007669"/>
    <property type="project" value="UniProtKB-KW"/>
</dbReference>
<dbReference type="FunFam" id="3.30.160.60:FF:000381">
    <property type="entry name" value="zinc finger protein 574"/>
    <property type="match status" value="1"/>
</dbReference>
<feature type="domain" description="C2H2-type" evidence="15">
    <location>
        <begin position="388"/>
        <end position="415"/>
    </location>
</feature>
<keyword evidence="11" id="KW-0804">Transcription</keyword>
<feature type="domain" description="C2H2-type" evidence="15">
    <location>
        <begin position="64"/>
        <end position="91"/>
    </location>
</feature>
<dbReference type="SUPFAM" id="SSF57667">
    <property type="entry name" value="beta-beta-alpha zinc fingers"/>
    <property type="match status" value="9"/>
</dbReference>
<evidence type="ECO:0000256" key="3">
    <source>
        <dbReference type="ARBA" id="ARBA00022481"/>
    </source>
</evidence>
<feature type="domain" description="C2H2-type" evidence="15">
    <location>
        <begin position="889"/>
        <end position="916"/>
    </location>
</feature>
<dbReference type="GO" id="GO:0032502">
    <property type="term" value="P:developmental process"/>
    <property type="evidence" value="ECO:0007669"/>
    <property type="project" value="UniProtKB-ARBA"/>
</dbReference>
<dbReference type="PROSITE" id="PS50157">
    <property type="entry name" value="ZINC_FINGER_C2H2_2"/>
    <property type="match status" value="17"/>
</dbReference>
<dbReference type="FunFam" id="3.30.160.60:FF:003340">
    <property type="entry name" value="Zinc finger protein 574"/>
    <property type="match status" value="1"/>
</dbReference>
<evidence type="ECO:0000256" key="2">
    <source>
        <dbReference type="ARBA" id="ARBA00006991"/>
    </source>
</evidence>
<dbReference type="Ensembl" id="ENSOMET00000021946.1">
    <property type="protein sequence ID" value="ENSOMEP00000014124.1"/>
    <property type="gene ID" value="ENSOMEG00000015611.1"/>
</dbReference>
<feature type="domain" description="C2H2-type" evidence="15">
    <location>
        <begin position="620"/>
        <end position="647"/>
    </location>
</feature>
<evidence type="ECO:0000256" key="12">
    <source>
        <dbReference type="ARBA" id="ARBA00023242"/>
    </source>
</evidence>
<dbReference type="InterPro" id="IPR036236">
    <property type="entry name" value="Znf_C2H2_sf"/>
</dbReference>
<dbReference type="OrthoDB" id="8922241at2759"/>
<evidence type="ECO:0000256" key="14">
    <source>
        <dbReference type="SAM" id="MobiDB-lite"/>
    </source>
</evidence>
<protein>
    <submittedName>
        <fullName evidence="16">Zinc finger protein 574</fullName>
    </submittedName>
</protein>
<keyword evidence="9" id="KW-0805">Transcription regulation</keyword>
<accession>A0A3B3C944</accession>
<evidence type="ECO:0000256" key="13">
    <source>
        <dbReference type="PROSITE-ProRule" id="PRU00042"/>
    </source>
</evidence>
<evidence type="ECO:0000256" key="10">
    <source>
        <dbReference type="ARBA" id="ARBA00023125"/>
    </source>
</evidence>
<dbReference type="AlphaFoldDB" id="A0A3B3C944"/>
<evidence type="ECO:0000256" key="1">
    <source>
        <dbReference type="ARBA" id="ARBA00004123"/>
    </source>
</evidence>
<keyword evidence="3" id="KW-0488">Methylation</keyword>
<feature type="domain" description="C2H2-type" evidence="15">
    <location>
        <begin position="591"/>
        <end position="619"/>
    </location>
</feature>
<dbReference type="FunFam" id="3.30.160.60:FF:002212">
    <property type="entry name" value="Zinc finger protein 672"/>
    <property type="match status" value="1"/>
</dbReference>
<comment type="similarity">
    <text evidence="2">Belongs to the krueppel C2H2-type zinc-finger protein family.</text>
</comment>
<feature type="domain" description="C2H2-type" evidence="15">
    <location>
        <begin position="416"/>
        <end position="443"/>
    </location>
</feature>
<feature type="domain" description="C2H2-type" evidence="15">
    <location>
        <begin position="917"/>
        <end position="944"/>
    </location>
</feature>
<dbReference type="Gene3D" id="3.30.160.60">
    <property type="entry name" value="Classic Zinc Finger"/>
    <property type="match status" value="12"/>
</dbReference>
<feature type="domain" description="C2H2-type" evidence="15">
    <location>
        <begin position="833"/>
        <end position="860"/>
    </location>
</feature>
<evidence type="ECO:0000256" key="4">
    <source>
        <dbReference type="ARBA" id="ARBA00022553"/>
    </source>
</evidence>
<feature type="domain" description="C2H2-type" evidence="15">
    <location>
        <begin position="361"/>
        <end position="383"/>
    </location>
</feature>
<dbReference type="Proteomes" id="UP000261560">
    <property type="component" value="Unplaced"/>
</dbReference>
<feature type="region of interest" description="Disordered" evidence="14">
    <location>
        <begin position="520"/>
        <end position="564"/>
    </location>
</feature>
<dbReference type="FunFam" id="3.30.160.60:FF:000624">
    <property type="entry name" value="zinc finger protein 697"/>
    <property type="match status" value="1"/>
</dbReference>
<evidence type="ECO:0000313" key="17">
    <source>
        <dbReference type="Proteomes" id="UP000261560"/>
    </source>
</evidence>
<proteinExistence type="inferred from homology"/>
<dbReference type="GO" id="GO:0005634">
    <property type="term" value="C:nucleus"/>
    <property type="evidence" value="ECO:0007669"/>
    <property type="project" value="UniProtKB-SubCell"/>
</dbReference>
<keyword evidence="12" id="KW-0539">Nucleus</keyword>
<feature type="domain" description="C2H2-type" evidence="15">
    <location>
        <begin position="648"/>
        <end position="675"/>
    </location>
</feature>
<dbReference type="GO" id="GO:0000981">
    <property type="term" value="F:DNA-binding transcription factor activity, RNA polymerase II-specific"/>
    <property type="evidence" value="ECO:0007669"/>
    <property type="project" value="TreeGrafter"/>
</dbReference>
<keyword evidence="5" id="KW-0479">Metal-binding</keyword>
<dbReference type="PANTHER" id="PTHR23226">
    <property type="entry name" value="ZINC FINGER AND SCAN DOMAIN-CONTAINING"/>
    <property type="match status" value="1"/>
</dbReference>
<dbReference type="GeneTree" id="ENSGT00940000161799"/>
<reference evidence="16" key="2">
    <citation type="submission" date="2025-09" db="UniProtKB">
        <authorList>
            <consortium name="Ensembl"/>
        </authorList>
    </citation>
    <scope>IDENTIFICATION</scope>
</reference>
<feature type="domain" description="C2H2-type" evidence="15">
    <location>
        <begin position="704"/>
        <end position="732"/>
    </location>
</feature>
<name>A0A3B3C944_ORYME</name>
<dbReference type="InterPro" id="IPR013087">
    <property type="entry name" value="Znf_C2H2_type"/>
</dbReference>
<feature type="domain" description="C2H2-type" evidence="15">
    <location>
        <begin position="861"/>
        <end position="888"/>
    </location>
</feature>
<evidence type="ECO:0000256" key="7">
    <source>
        <dbReference type="ARBA" id="ARBA00022771"/>
    </source>
</evidence>
<dbReference type="Pfam" id="PF00096">
    <property type="entry name" value="zf-C2H2"/>
    <property type="match status" value="11"/>
</dbReference>
<dbReference type="FunFam" id="3.30.160.60:FF:000145">
    <property type="entry name" value="Zinc finger protein 574"/>
    <property type="match status" value="1"/>
</dbReference>
<keyword evidence="10" id="KW-0238">DNA-binding</keyword>
<dbReference type="PANTHER" id="PTHR23226:SF371">
    <property type="entry name" value="ZINC FINGER PROTEIN 112-LIKE PROTEIN"/>
    <property type="match status" value="1"/>
</dbReference>
<evidence type="ECO:0000313" key="16">
    <source>
        <dbReference type="Ensembl" id="ENSOMEP00000014124.1"/>
    </source>
</evidence>
<dbReference type="STRING" id="30732.ENSOMEP00000014124"/>
<keyword evidence="6" id="KW-0677">Repeat</keyword>
<feature type="domain" description="C2H2-type" evidence="15">
    <location>
        <begin position="792"/>
        <end position="814"/>
    </location>
</feature>
<evidence type="ECO:0000256" key="11">
    <source>
        <dbReference type="ARBA" id="ARBA00023163"/>
    </source>
</evidence>
<dbReference type="FunFam" id="3.30.160.60:FF:001289">
    <property type="entry name" value="Zinc finger protein 574"/>
    <property type="match status" value="1"/>
</dbReference>
<evidence type="ECO:0000256" key="6">
    <source>
        <dbReference type="ARBA" id="ARBA00022737"/>
    </source>
</evidence>
<dbReference type="FunFam" id="3.30.160.60:FF:001174">
    <property type="entry name" value="zinc finger protein 527 isoform X1"/>
    <property type="match status" value="1"/>
</dbReference>
<evidence type="ECO:0000259" key="15">
    <source>
        <dbReference type="PROSITE" id="PS50157"/>
    </source>
</evidence>
<feature type="domain" description="C2H2-type" evidence="15">
    <location>
        <begin position="676"/>
        <end position="703"/>
    </location>
</feature>
<keyword evidence="17" id="KW-1185">Reference proteome</keyword>
<evidence type="ECO:0000256" key="8">
    <source>
        <dbReference type="ARBA" id="ARBA00022833"/>
    </source>
</evidence>
<evidence type="ECO:0000256" key="9">
    <source>
        <dbReference type="ARBA" id="ARBA00023015"/>
    </source>
</evidence>
<reference evidence="16" key="1">
    <citation type="submission" date="2025-08" db="UniProtKB">
        <authorList>
            <consortium name="Ensembl"/>
        </authorList>
    </citation>
    <scope>IDENTIFICATION</scope>
</reference>